<proteinExistence type="predicted"/>
<dbReference type="SUPFAM" id="SSF55021">
    <property type="entry name" value="ACT-like"/>
    <property type="match status" value="2"/>
</dbReference>
<dbReference type="SMART" id="SM00930">
    <property type="entry name" value="NIL"/>
    <property type="match status" value="2"/>
</dbReference>
<dbReference type="Gene3D" id="3.30.70.260">
    <property type="match status" value="1"/>
</dbReference>
<dbReference type="Proteomes" id="UP001165986">
    <property type="component" value="Unassembled WGS sequence"/>
</dbReference>
<evidence type="ECO:0000313" key="3">
    <source>
        <dbReference type="Proteomes" id="UP001165986"/>
    </source>
</evidence>
<accession>A0AA40SZV7</accession>
<keyword evidence="3" id="KW-1185">Reference proteome</keyword>
<dbReference type="InterPro" id="IPR045865">
    <property type="entry name" value="ACT-like_dom_sf"/>
</dbReference>
<dbReference type="InterPro" id="IPR018449">
    <property type="entry name" value="NIL_domain"/>
</dbReference>
<protein>
    <submittedName>
        <fullName evidence="2">NIL domain-containing protein</fullName>
    </submittedName>
</protein>
<dbReference type="RefSeq" id="WP_191759321.1">
    <property type="nucleotide sequence ID" value="NZ_VJXY01000023.1"/>
</dbReference>
<comment type="caution">
    <text evidence="2">The sequence shown here is derived from an EMBL/GenBank/DDBJ whole genome shotgun (WGS) entry which is preliminary data.</text>
</comment>
<sequence length="205" mass="23393">MMISTTVNSTVSDICIRIPQHYHRQPIISQLVSRYDLIVNIAAALLKVDTRDDGWFNLEIQGCFQQVEAGIAYLQKLDIEIEQLNFKSLGKQETEKLKCLGVSSDRCNSFQSSPQIQDNKSEFDWSVVQRQTNRAKFHVCISQNYRYSPVITGLVSFGLTVNIVGASLNIDTKDDGWFDLEIWGSPQQIVFGLRYLKQLGLQIWL</sequence>
<dbReference type="EMBL" id="VJXY01000023">
    <property type="protein sequence ID" value="MBD6618099.1"/>
    <property type="molecule type" value="Genomic_DNA"/>
</dbReference>
<evidence type="ECO:0000313" key="2">
    <source>
        <dbReference type="EMBL" id="MBD6618099.1"/>
    </source>
</evidence>
<organism evidence="2 3">
    <name type="scientific">Komarekiella delphini-convector SJRDD-AB1</name>
    <dbReference type="NCBI Taxonomy" id="2593771"/>
    <lineage>
        <taxon>Bacteria</taxon>
        <taxon>Bacillati</taxon>
        <taxon>Cyanobacteriota</taxon>
        <taxon>Cyanophyceae</taxon>
        <taxon>Nostocales</taxon>
        <taxon>Nostocaceae</taxon>
        <taxon>Komarekiella</taxon>
        <taxon>Komarekiella delphini-convector</taxon>
    </lineage>
</organism>
<feature type="domain" description="NIL" evidence="1">
    <location>
        <begin position="133"/>
        <end position="205"/>
    </location>
</feature>
<dbReference type="Pfam" id="PF09383">
    <property type="entry name" value="NIL"/>
    <property type="match status" value="2"/>
</dbReference>
<name>A0AA40SZV7_9NOST</name>
<gene>
    <name evidence="2" type="ORF">FNW02_20290</name>
</gene>
<dbReference type="AlphaFoldDB" id="A0AA40SZV7"/>
<feature type="domain" description="NIL" evidence="1">
    <location>
        <begin position="10"/>
        <end position="84"/>
    </location>
</feature>
<evidence type="ECO:0000259" key="1">
    <source>
        <dbReference type="SMART" id="SM00930"/>
    </source>
</evidence>
<reference evidence="2" key="1">
    <citation type="submission" date="2019-07" db="EMBL/GenBank/DDBJ databases">
        <title>Toxilogical consequences of a new and cryptic species of cyanobacteria (Komarekiella delphini-convector) recovered from the epidermis of a bottlenose dolphin and 1500 ft. in the air.</title>
        <authorList>
            <person name="Brown A.O."/>
            <person name="Dvorak P."/>
            <person name="Villanueva C.D."/>
            <person name="Foss A.J."/>
            <person name="Garvey A.D."/>
            <person name="Gibson Q.A."/>
            <person name="Johansen J.R."/>
            <person name="Casamatta D.A."/>
        </authorList>
    </citation>
    <scope>NUCLEOTIDE SEQUENCE</scope>
    <source>
        <strain evidence="2">SJRDD-AB1</strain>
    </source>
</reference>